<keyword evidence="1" id="KW-1133">Transmembrane helix</keyword>
<keyword evidence="1" id="KW-0812">Transmembrane</keyword>
<evidence type="ECO:0000313" key="2">
    <source>
        <dbReference type="EMBL" id="ADB58262.1"/>
    </source>
</evidence>
<evidence type="ECO:0000256" key="1">
    <source>
        <dbReference type="SAM" id="Phobius"/>
    </source>
</evidence>
<gene>
    <name evidence="2" type="ordered locus">Arcpr_1210</name>
</gene>
<sequence length="146" mass="17046">MCFKPYTAMLVPIYLIFLTSKTRPHLLAFSMAILSILVLTLVFLAPWIPYWSHFNEIVLGKYVIASESTWLLKMQIVSPVKQQFTISIWLFGYLALIYYSLKDYHNFRDDLFLFFVFATISWFFATSYTHPPVAYHSSAPANSSHR</sequence>
<feature type="transmembrane region" description="Helical" evidence="1">
    <location>
        <begin position="80"/>
        <end position="99"/>
    </location>
</feature>
<protein>
    <submittedName>
        <fullName evidence="2">Uncharacterized protein</fullName>
    </submittedName>
</protein>
<feature type="transmembrane region" description="Helical" evidence="1">
    <location>
        <begin position="26"/>
        <end position="48"/>
    </location>
</feature>
<dbReference type="AlphaFoldDB" id="D2RDR8"/>
<dbReference type="KEGG" id="apo:Arcpr_1210"/>
<dbReference type="PaxDb" id="572546-Arcpr_1210"/>
<proteinExistence type="predicted"/>
<dbReference type="Proteomes" id="UP000001901">
    <property type="component" value="Chromosome"/>
</dbReference>
<dbReference type="EMBL" id="CP001857">
    <property type="protein sequence ID" value="ADB58262.1"/>
    <property type="molecule type" value="Genomic_DNA"/>
</dbReference>
<keyword evidence="3" id="KW-1185">Reference proteome</keyword>
<feature type="transmembrane region" description="Helical" evidence="1">
    <location>
        <begin position="111"/>
        <end position="130"/>
    </location>
</feature>
<dbReference type="HOGENOM" id="CLU_1773055_0_0_2"/>
<accession>D2RDR8</accession>
<evidence type="ECO:0000313" key="3">
    <source>
        <dbReference type="Proteomes" id="UP000001901"/>
    </source>
</evidence>
<organism evidence="2 3">
    <name type="scientific">Archaeoglobus profundus (strain DSM 5631 / JCM 9629 / NBRC 100127 / Av18)</name>
    <dbReference type="NCBI Taxonomy" id="572546"/>
    <lineage>
        <taxon>Archaea</taxon>
        <taxon>Methanobacteriati</taxon>
        <taxon>Methanobacteriota</taxon>
        <taxon>Archaeoglobi</taxon>
        <taxon>Archaeoglobales</taxon>
        <taxon>Archaeoglobaceae</taxon>
        <taxon>Archaeoglobus</taxon>
    </lineage>
</organism>
<name>D2RDR8_ARCPA</name>
<reference evidence="2 3" key="1">
    <citation type="journal article" date="2010" name="Stand. Genomic Sci.">
        <title>Complete genome sequence of Archaeoglobus profundus type strain (AV18).</title>
        <authorList>
            <person name="von Jan M."/>
            <person name="Lapidus A."/>
            <person name="Del Rio T.G."/>
            <person name="Copeland A."/>
            <person name="Tice H."/>
            <person name="Cheng J.F."/>
            <person name="Lucas S."/>
            <person name="Chen F."/>
            <person name="Nolan M."/>
            <person name="Goodwin L."/>
            <person name="Han C."/>
            <person name="Pitluck S."/>
            <person name="Liolios K."/>
            <person name="Ivanova N."/>
            <person name="Mavromatis K."/>
            <person name="Ovchinnikova G."/>
            <person name="Chertkov O."/>
            <person name="Pati A."/>
            <person name="Chen A."/>
            <person name="Palaniappan K."/>
            <person name="Land M."/>
            <person name="Hauser L."/>
            <person name="Chang Y.J."/>
            <person name="Jeffries C.D."/>
            <person name="Saunders E."/>
            <person name="Brettin T."/>
            <person name="Detter J.C."/>
            <person name="Chain P."/>
            <person name="Eichinger K."/>
            <person name="Huber H."/>
            <person name="Spring S."/>
            <person name="Rohde M."/>
            <person name="Goker M."/>
            <person name="Wirth R."/>
            <person name="Woyke T."/>
            <person name="Bristow J."/>
            <person name="Eisen J.A."/>
            <person name="Markowitz V."/>
            <person name="Hugenholtz P."/>
            <person name="Kyrpides N.C."/>
            <person name="Klenk H.P."/>
        </authorList>
    </citation>
    <scope>NUCLEOTIDE SEQUENCE [LARGE SCALE GENOMIC DNA]</scope>
    <source>
        <strain evidence="3">DSM 5631 / JCM 9629 / NBRC 100127 / Av18</strain>
    </source>
</reference>
<keyword evidence="1" id="KW-0472">Membrane</keyword>